<dbReference type="GO" id="GO:0016747">
    <property type="term" value="F:acyltransferase activity, transferring groups other than amino-acyl groups"/>
    <property type="evidence" value="ECO:0007669"/>
    <property type="project" value="TreeGrafter"/>
</dbReference>
<dbReference type="InterPro" id="IPR023213">
    <property type="entry name" value="CAT-like_dom_sf"/>
</dbReference>
<dbReference type="EMBL" id="CM010718">
    <property type="protein sequence ID" value="RZC59462.1"/>
    <property type="molecule type" value="Genomic_DNA"/>
</dbReference>
<evidence type="ECO:0000313" key="3">
    <source>
        <dbReference type="Proteomes" id="UP000316621"/>
    </source>
</evidence>
<dbReference type="PANTHER" id="PTHR31642:SF318">
    <property type="entry name" value="OMEGA-HYDROXYPALMITATE O-FERULOYL TRANSFERASE"/>
    <property type="match status" value="1"/>
</dbReference>
<organism evidence="2 3">
    <name type="scientific">Papaver somniferum</name>
    <name type="common">Opium poppy</name>
    <dbReference type="NCBI Taxonomy" id="3469"/>
    <lineage>
        <taxon>Eukaryota</taxon>
        <taxon>Viridiplantae</taxon>
        <taxon>Streptophyta</taxon>
        <taxon>Embryophyta</taxon>
        <taxon>Tracheophyta</taxon>
        <taxon>Spermatophyta</taxon>
        <taxon>Magnoliopsida</taxon>
        <taxon>Ranunculales</taxon>
        <taxon>Papaveraceae</taxon>
        <taxon>Papaveroideae</taxon>
        <taxon>Papaver</taxon>
    </lineage>
</organism>
<name>A0A4Y7JHC1_PAPSO</name>
<dbReference type="InterPro" id="IPR050317">
    <property type="entry name" value="Plant_Fungal_Acyltransferase"/>
</dbReference>
<dbReference type="Proteomes" id="UP000316621">
    <property type="component" value="Chromosome 4"/>
</dbReference>
<dbReference type="Gene3D" id="3.30.559.10">
    <property type="entry name" value="Chloramphenicol acetyltransferase-like domain"/>
    <property type="match status" value="2"/>
</dbReference>
<dbReference type="AlphaFoldDB" id="A0A4Y7JHC1"/>
<proteinExistence type="inferred from homology"/>
<protein>
    <recommendedName>
        <fullName evidence="4">Omega-hydroxypalmitate O-feruloyl transferase</fullName>
    </recommendedName>
</protein>
<comment type="similarity">
    <text evidence="1">Belongs to the plant acyltransferase family.</text>
</comment>
<dbReference type="STRING" id="3469.A0A4Y7JHC1"/>
<evidence type="ECO:0000313" key="2">
    <source>
        <dbReference type="EMBL" id="RZC59462.1"/>
    </source>
</evidence>
<dbReference type="Gramene" id="RZC59462">
    <property type="protein sequence ID" value="RZC59462"/>
    <property type="gene ID" value="C5167_006765"/>
</dbReference>
<dbReference type="Pfam" id="PF02458">
    <property type="entry name" value="Transferase"/>
    <property type="match status" value="1"/>
</dbReference>
<evidence type="ECO:0000256" key="1">
    <source>
        <dbReference type="ARBA" id="ARBA00009861"/>
    </source>
</evidence>
<dbReference type="OrthoDB" id="671439at2759"/>
<evidence type="ECO:0008006" key="4">
    <source>
        <dbReference type="Google" id="ProtNLM"/>
    </source>
</evidence>
<gene>
    <name evidence="2" type="ORF">C5167_006765</name>
</gene>
<sequence length="444" mass="49900">MEDVKTTFNGELIVQIIGETAVVPAEETPEDLHFLSNLDTMVAMIDTFYCFNKILDVGRLDAAEVIKDGLAKVLVYYYPLAGRITMNEKRKFMVNCIGEGALFVEAEANLTLEEIGDFTKPDPVTYGKLVYGLLDPRNILQNPLLVAQVTKFKCGGFVLGITMNHAMADGTSAMEFMKSWGEVTRGLPLTSPPFLDRTIFKARNPPKVDFTHEYEDIIDVSNTEALFEQETLINKSFIFHPENLELLKKKAMEDGVSQRCTSFEVLTALMWRARTQSLRLDPHQQVRLLFAVDGRSRLDPKLPKGYFGNAFLMMNCQCSASEMLDNPLSSTIQRIQNLIKSVTDDYVKSTIDFLEEPKRIQPQSSTVFLSAWSKLGFNSMDFGWGEPFFAGPPRLAIKEVVLFLAHGKDNKGINLVLGLPASSMKIFEELMEVYKKSKTPLALL</sequence>
<dbReference type="PANTHER" id="PTHR31642">
    <property type="entry name" value="TRICHOTHECENE 3-O-ACETYLTRANSFERASE"/>
    <property type="match status" value="1"/>
</dbReference>
<reference evidence="2 3" key="1">
    <citation type="journal article" date="2018" name="Science">
        <title>The opium poppy genome and morphinan production.</title>
        <authorList>
            <person name="Guo L."/>
            <person name="Winzer T."/>
            <person name="Yang X."/>
            <person name="Li Y."/>
            <person name="Ning Z."/>
            <person name="He Z."/>
            <person name="Teodor R."/>
            <person name="Lu Y."/>
            <person name="Bowser T.A."/>
            <person name="Graham I.A."/>
            <person name="Ye K."/>
        </authorList>
    </citation>
    <scope>NUCLEOTIDE SEQUENCE [LARGE SCALE GENOMIC DNA]</scope>
    <source>
        <strain evidence="3">cv. HN1</strain>
        <tissue evidence="2">Leaves</tissue>
    </source>
</reference>
<keyword evidence="3" id="KW-1185">Reference proteome</keyword>
<accession>A0A4Y7JHC1</accession>
<dbReference type="OMA" id="FTHEYED"/>